<dbReference type="SUPFAM" id="SSF52540">
    <property type="entry name" value="P-loop containing nucleoside triphosphate hydrolases"/>
    <property type="match status" value="1"/>
</dbReference>
<dbReference type="GO" id="GO:0006401">
    <property type="term" value="P:RNA catabolic process"/>
    <property type="evidence" value="ECO:0007669"/>
    <property type="project" value="InterPro"/>
</dbReference>
<dbReference type="PIRSF" id="PIRSF005198">
    <property type="entry name" value="Antiviral_helicase_SKI2"/>
    <property type="match status" value="1"/>
</dbReference>
<evidence type="ECO:0000256" key="6">
    <source>
        <dbReference type="ARBA" id="ARBA00023242"/>
    </source>
</evidence>
<sequence length="979" mass="109036">MPSRSASDIIPRVDGESSSGAGHGCLHDVVYPPDWRPNPKARAYDPSNPAKHYKFELDTFQRKSVEVMEMGESVMVAAHTSAGKTVVAEYAIAMALRDRQRVVYTSPLKALSNQKFRELRDEFADVGLMTGDTTINTDASCLVMTTEVLRSMLYKGGEVMREVGWVIFDEIHYMRDPERGVVWEETIAMLPSAVRYAFLSATIPNAREFAEWIVKTHAHPCHLVYTDFRPTPLEHYVHPSGGDGVYLCYDRDNKFRADNFVKAINAVAPKEDGYAAGRTAHNKANAGDGSGGGGGGGGNNGKAGGEDTAANRDIHKIIRMVVEKNYDPCIVFSFSKRECQSMAESLHKLDLCDENEKDVIDTVYWSGLDALKDEDKRLPQVQNLLPLLKRGIGVHHSGMLPILKETVELLFQEGFLKVLIATETMSTGLNMPARCVVFTSPRKYDGAGYRWITSGEYVQMSGRAGRRGLDDRGLVVLMMDERMDPAVAKDMLHGRSDPLNSAFHVTYGSMINMMRMEGAENVENLISKSFAQFQNDRKVPELEAKAAALAVERDAVAIEDGDAVAEYVNLADTLSVLRAERRDVLNLPAHCVPFLQPGRLVRVCARDPKRTEWGVVVKHERDGGEYVVDVLCVVEEEDRSVASESRRDDEMGSAAGAKRRVVPLRVSQIDRLSSVRVYLPKDMRPSDARARVQKSVVEMFKRDAFKDGVPFLDPESDMKITHESFKKLTRRITALEGMLSAHALRDDPDLTEKVASHAKRRDLSLRHKIAKKEAKAAAGLCFRDELKQRLRVLKRLGHVDDDGVVLTKGRVACEMTTADALVTTELVFDGAFKELPAELCCAAISALVWREAGPDIQEIKLSPACKDAHARIREVARAVGRHVAECKLEMDVAAYADSFRPDLMDLTRAWSTGTSFVDLMKMTSLHEGSVVRAIRRMEEVMRQLATACQNVGDAELREKFESCREMVKRDIVFCPSLFL</sequence>
<dbReference type="GeneID" id="9687560"/>
<feature type="domain" description="Helicase C-terminal" evidence="10">
    <location>
        <begin position="313"/>
        <end position="514"/>
    </location>
</feature>
<evidence type="ECO:0000256" key="1">
    <source>
        <dbReference type="ARBA" id="ARBA00004123"/>
    </source>
</evidence>
<evidence type="ECO:0000256" key="7">
    <source>
        <dbReference type="ARBA" id="ARBA00061045"/>
    </source>
</evidence>
<dbReference type="Gene3D" id="3.40.50.300">
    <property type="entry name" value="P-loop containing nucleotide triphosphate hydrolases"/>
    <property type="match status" value="2"/>
</dbReference>
<gene>
    <name evidence="11" type="ORF">MICPUCDRAFT_44758</name>
</gene>
<dbReference type="Gene3D" id="2.40.30.300">
    <property type="match status" value="1"/>
</dbReference>
<feature type="domain" description="Helicase ATP-binding" evidence="9">
    <location>
        <begin position="65"/>
        <end position="221"/>
    </location>
</feature>
<evidence type="ECO:0000256" key="2">
    <source>
        <dbReference type="ARBA" id="ARBA00022741"/>
    </source>
</evidence>
<dbReference type="OMA" id="IMLKNYN"/>
<keyword evidence="12" id="KW-1185">Reference proteome</keyword>
<evidence type="ECO:0000256" key="5">
    <source>
        <dbReference type="ARBA" id="ARBA00022840"/>
    </source>
</evidence>
<dbReference type="GO" id="GO:0003723">
    <property type="term" value="F:RNA binding"/>
    <property type="evidence" value="ECO:0007669"/>
    <property type="project" value="InterPro"/>
</dbReference>
<dbReference type="Pfam" id="PF13234">
    <property type="entry name" value="MTR4_beta-barrel"/>
    <property type="match status" value="1"/>
</dbReference>
<name>C1N2P0_MICPC</name>
<dbReference type="InterPro" id="IPR016438">
    <property type="entry name" value="SKI2-like"/>
</dbReference>
<comment type="similarity">
    <text evidence="7">Belongs to the DExH box helicase family. SKI2 subfamily.</text>
</comment>
<evidence type="ECO:0000259" key="10">
    <source>
        <dbReference type="PROSITE" id="PS51194"/>
    </source>
</evidence>
<proteinExistence type="inferred from homology"/>
<accession>C1N2P0</accession>
<dbReference type="PROSITE" id="PS51194">
    <property type="entry name" value="HELICASE_CTER"/>
    <property type="match status" value="1"/>
</dbReference>
<dbReference type="PANTHER" id="PTHR12131">
    <property type="entry name" value="ATP-DEPENDENT RNA AND DNA HELICASE"/>
    <property type="match status" value="1"/>
</dbReference>
<dbReference type="Gene3D" id="1.10.3380.30">
    <property type="match status" value="1"/>
</dbReference>
<dbReference type="FunFam" id="3.40.50.300:FF:000083">
    <property type="entry name" value="ATP-dependent RNA helicase DOB1"/>
    <property type="match status" value="1"/>
</dbReference>
<protein>
    <submittedName>
        <fullName evidence="11">Predicted protein</fullName>
    </submittedName>
</protein>
<feature type="compositionally biased region" description="Gly residues" evidence="8">
    <location>
        <begin position="288"/>
        <end position="303"/>
    </location>
</feature>
<dbReference type="CDD" id="cd18795">
    <property type="entry name" value="SF2_C_Ski2"/>
    <property type="match status" value="1"/>
</dbReference>
<comment type="subcellular location">
    <subcellularLocation>
        <location evidence="1">Nucleus</location>
    </subcellularLocation>
</comment>
<dbReference type="InterPro" id="IPR050699">
    <property type="entry name" value="RNA-DNA_Helicase"/>
</dbReference>
<feature type="region of interest" description="Disordered" evidence="8">
    <location>
        <begin position="1"/>
        <end position="24"/>
    </location>
</feature>
<feature type="region of interest" description="Disordered" evidence="8">
    <location>
        <begin position="280"/>
        <end position="307"/>
    </location>
</feature>
<dbReference type="InterPro" id="IPR048392">
    <property type="entry name" value="MTR4-like_stalk"/>
</dbReference>
<keyword evidence="6" id="KW-0539">Nucleus</keyword>
<dbReference type="Pfam" id="PF00270">
    <property type="entry name" value="DEAD"/>
    <property type="match status" value="1"/>
</dbReference>
<dbReference type="GO" id="GO:0016787">
    <property type="term" value="F:hydrolase activity"/>
    <property type="evidence" value="ECO:0007669"/>
    <property type="project" value="UniProtKB-KW"/>
</dbReference>
<dbReference type="RefSeq" id="XP_003061907.1">
    <property type="nucleotide sequence ID" value="XM_003061861.1"/>
</dbReference>
<dbReference type="GO" id="GO:0003724">
    <property type="term" value="F:RNA helicase activity"/>
    <property type="evidence" value="ECO:0007669"/>
    <property type="project" value="InterPro"/>
</dbReference>
<dbReference type="SMART" id="SM00487">
    <property type="entry name" value="DEXDc"/>
    <property type="match status" value="1"/>
</dbReference>
<evidence type="ECO:0000256" key="3">
    <source>
        <dbReference type="ARBA" id="ARBA00022801"/>
    </source>
</evidence>
<keyword evidence="5" id="KW-0067">ATP-binding</keyword>
<dbReference type="InterPro" id="IPR011545">
    <property type="entry name" value="DEAD/DEAH_box_helicase_dom"/>
</dbReference>
<dbReference type="AlphaFoldDB" id="C1N2P0"/>
<dbReference type="STRING" id="564608.C1N2P0"/>
<keyword evidence="3" id="KW-0378">Hydrolase</keyword>
<organism evidence="12">
    <name type="scientific">Micromonas pusilla (strain CCMP1545)</name>
    <name type="common">Picoplanktonic green alga</name>
    <dbReference type="NCBI Taxonomy" id="564608"/>
    <lineage>
        <taxon>Eukaryota</taxon>
        <taxon>Viridiplantae</taxon>
        <taxon>Chlorophyta</taxon>
        <taxon>Mamiellophyceae</taxon>
        <taxon>Mamiellales</taxon>
        <taxon>Mamiellaceae</taxon>
        <taxon>Micromonas</taxon>
    </lineage>
</organism>
<reference evidence="11 12" key="1">
    <citation type="journal article" date="2009" name="Science">
        <title>Green evolution and dynamic adaptations revealed by genomes of the marine picoeukaryotes Micromonas.</title>
        <authorList>
            <person name="Worden A.Z."/>
            <person name="Lee J.H."/>
            <person name="Mock T."/>
            <person name="Rouze P."/>
            <person name="Simmons M.P."/>
            <person name="Aerts A.L."/>
            <person name="Allen A.E."/>
            <person name="Cuvelier M.L."/>
            <person name="Derelle E."/>
            <person name="Everett M.V."/>
            <person name="Foulon E."/>
            <person name="Grimwood J."/>
            <person name="Gundlach H."/>
            <person name="Henrissat B."/>
            <person name="Napoli C."/>
            <person name="McDonald S.M."/>
            <person name="Parker M.S."/>
            <person name="Rombauts S."/>
            <person name="Salamov A."/>
            <person name="Von Dassow P."/>
            <person name="Badger J.H."/>
            <person name="Coutinho P.M."/>
            <person name="Demir E."/>
            <person name="Dubchak I."/>
            <person name="Gentemann C."/>
            <person name="Eikrem W."/>
            <person name="Gready J.E."/>
            <person name="John U."/>
            <person name="Lanier W."/>
            <person name="Lindquist E.A."/>
            <person name="Lucas S."/>
            <person name="Mayer K.F."/>
            <person name="Moreau H."/>
            <person name="Not F."/>
            <person name="Otillar R."/>
            <person name="Panaud O."/>
            <person name="Pangilinan J."/>
            <person name="Paulsen I."/>
            <person name="Piegu B."/>
            <person name="Poliakov A."/>
            <person name="Robbens S."/>
            <person name="Schmutz J."/>
            <person name="Toulza E."/>
            <person name="Wyss T."/>
            <person name="Zelensky A."/>
            <person name="Zhou K."/>
            <person name="Armbrust E.V."/>
            <person name="Bhattacharya D."/>
            <person name="Goodenough U.W."/>
            <person name="Van de Peer Y."/>
            <person name="Grigoriev I.V."/>
        </authorList>
    </citation>
    <scope>NUCLEOTIDE SEQUENCE [LARGE SCALE GENOMIC DNA]</scope>
    <source>
        <strain evidence="11 12">CCMP1545</strain>
    </source>
</reference>
<dbReference type="PROSITE" id="PS51192">
    <property type="entry name" value="HELICASE_ATP_BIND_1"/>
    <property type="match status" value="1"/>
</dbReference>
<dbReference type="Proteomes" id="UP000001876">
    <property type="component" value="Unassembled WGS sequence"/>
</dbReference>
<evidence type="ECO:0000256" key="4">
    <source>
        <dbReference type="ARBA" id="ARBA00022806"/>
    </source>
</evidence>
<dbReference type="InterPro" id="IPR027417">
    <property type="entry name" value="P-loop_NTPase"/>
</dbReference>
<dbReference type="InterPro" id="IPR001650">
    <property type="entry name" value="Helicase_C-like"/>
</dbReference>
<dbReference type="GO" id="GO:0005634">
    <property type="term" value="C:nucleus"/>
    <property type="evidence" value="ECO:0007669"/>
    <property type="project" value="UniProtKB-SubCell"/>
</dbReference>
<dbReference type="eggNOG" id="KOG0948">
    <property type="taxonomic scope" value="Eukaryota"/>
</dbReference>
<dbReference type="InterPro" id="IPR025696">
    <property type="entry name" value="Beta-barrel_MTR4"/>
</dbReference>
<dbReference type="Pfam" id="PF00271">
    <property type="entry name" value="Helicase_C"/>
    <property type="match status" value="1"/>
</dbReference>
<evidence type="ECO:0000313" key="11">
    <source>
        <dbReference type="EMBL" id="EEH53619.1"/>
    </source>
</evidence>
<dbReference type="FunFam" id="3.40.50.300:FF:000141">
    <property type="entry name" value="ATP-dependent RNA helicase DOB1"/>
    <property type="match status" value="1"/>
</dbReference>
<evidence type="ECO:0000313" key="12">
    <source>
        <dbReference type="Proteomes" id="UP000001876"/>
    </source>
</evidence>
<dbReference type="OrthoDB" id="64767at2759"/>
<dbReference type="GO" id="GO:0000460">
    <property type="term" value="P:maturation of 5.8S rRNA"/>
    <property type="evidence" value="ECO:0007669"/>
    <property type="project" value="TreeGrafter"/>
</dbReference>
<dbReference type="Pfam" id="PF08148">
    <property type="entry name" value="DSHCT"/>
    <property type="match status" value="1"/>
</dbReference>
<dbReference type="KEGG" id="mpp:MICPUCDRAFT_44758"/>
<dbReference type="GO" id="GO:0005524">
    <property type="term" value="F:ATP binding"/>
    <property type="evidence" value="ECO:0007669"/>
    <property type="project" value="UniProtKB-KW"/>
</dbReference>
<dbReference type="Pfam" id="PF21408">
    <property type="entry name" value="MTR4-like_stalk"/>
    <property type="match status" value="1"/>
</dbReference>
<evidence type="ECO:0000256" key="8">
    <source>
        <dbReference type="SAM" id="MobiDB-lite"/>
    </source>
</evidence>
<keyword evidence="2" id="KW-0547">Nucleotide-binding</keyword>
<dbReference type="SMART" id="SM00490">
    <property type="entry name" value="HELICc"/>
    <property type="match status" value="1"/>
</dbReference>
<dbReference type="PANTHER" id="PTHR12131:SF25">
    <property type="entry name" value="DEXH-BOX ATP-DEPENDENT RNA HELICASE DEXH9"/>
    <property type="match status" value="1"/>
</dbReference>
<dbReference type="InterPro" id="IPR012961">
    <property type="entry name" value="Ski2/MTR4_C"/>
</dbReference>
<dbReference type="SMART" id="SM01142">
    <property type="entry name" value="DSHCT"/>
    <property type="match status" value="1"/>
</dbReference>
<dbReference type="InterPro" id="IPR014001">
    <property type="entry name" value="Helicase_ATP-bd"/>
</dbReference>
<evidence type="ECO:0000259" key="9">
    <source>
        <dbReference type="PROSITE" id="PS51192"/>
    </source>
</evidence>
<keyword evidence="4" id="KW-0347">Helicase</keyword>
<dbReference type="EMBL" id="GG663745">
    <property type="protein sequence ID" value="EEH53619.1"/>
    <property type="molecule type" value="Genomic_DNA"/>
</dbReference>